<dbReference type="FunFam" id="3.40.190.10:FF:000035">
    <property type="entry name" value="Molybdate ABC transporter substrate-binding protein"/>
    <property type="match status" value="1"/>
</dbReference>
<sequence>MPLAPTRRAVLAAVLLLALPASGSATERPVTVFAAASLKDVLTDLAGAYERETGDRAVLSFAASSALARQVEAGAPADIFLSADRKWMTYLKDKGLIRDETVRDLLGNRLVLVGAPGAAKAEIGAGFDLAGALGEGRLAVGLTASVPAGIYARQALERLNLWDDLKDRLAEAENVRAALTLVARGEAPLGIVYETDALAEKGVAQIGIFPEDSHEPIVYPAALTKTAEGEKPAAFLEWLSSGKARAAFEKAGFRVLAPK</sequence>
<reference evidence="8 9" key="1">
    <citation type="submission" date="2020-08" db="EMBL/GenBank/DDBJ databases">
        <title>Genomic Encyclopedia of Type Strains, Phase IV (KMG-IV): sequencing the most valuable type-strain genomes for metagenomic binning, comparative biology and taxonomic classification.</title>
        <authorList>
            <person name="Goeker M."/>
        </authorList>
    </citation>
    <scope>NUCLEOTIDE SEQUENCE [LARGE SCALE GENOMIC DNA]</scope>
    <source>
        <strain evidence="8 9">DSM 29853</strain>
    </source>
</reference>
<protein>
    <submittedName>
        <fullName evidence="8">Molybdate transport system substrate-binding protein</fullName>
    </submittedName>
</protein>
<comment type="caution">
    <text evidence="8">The sequence shown here is derived from an EMBL/GenBank/DDBJ whole genome shotgun (WGS) entry which is preliminary data.</text>
</comment>
<dbReference type="InterPro" id="IPR005950">
    <property type="entry name" value="ModA"/>
</dbReference>
<evidence type="ECO:0000256" key="6">
    <source>
        <dbReference type="PIRSR" id="PIRSR004846-1"/>
    </source>
</evidence>
<dbReference type="EMBL" id="JACIEZ010000002">
    <property type="protein sequence ID" value="MBB4064380.1"/>
    <property type="molecule type" value="Genomic_DNA"/>
</dbReference>
<dbReference type="InterPro" id="IPR050682">
    <property type="entry name" value="ModA/WtpA"/>
</dbReference>
<dbReference type="Proteomes" id="UP000528286">
    <property type="component" value="Unassembled WGS sequence"/>
</dbReference>
<dbReference type="AlphaFoldDB" id="A0A7W6J409"/>
<feature type="binding site" evidence="6">
    <location>
        <position position="175"/>
    </location>
    <ligand>
        <name>molybdate</name>
        <dbReference type="ChEBI" id="CHEBI:36264"/>
    </ligand>
</feature>
<dbReference type="PANTHER" id="PTHR30632">
    <property type="entry name" value="MOLYBDATE-BINDING PERIPLASMIC PROTEIN"/>
    <property type="match status" value="1"/>
</dbReference>
<proteinExistence type="inferred from homology"/>
<dbReference type="Gene3D" id="3.40.190.10">
    <property type="entry name" value="Periplasmic binding protein-like II"/>
    <property type="match status" value="2"/>
</dbReference>
<evidence type="ECO:0000256" key="4">
    <source>
        <dbReference type="ARBA" id="ARBA00022729"/>
    </source>
</evidence>
<evidence type="ECO:0000313" key="8">
    <source>
        <dbReference type="EMBL" id="MBB4064380.1"/>
    </source>
</evidence>
<dbReference type="Pfam" id="PF13531">
    <property type="entry name" value="SBP_bac_11"/>
    <property type="match status" value="1"/>
</dbReference>
<feature type="signal peptide" evidence="7">
    <location>
        <begin position="1"/>
        <end position="25"/>
    </location>
</feature>
<dbReference type="RefSeq" id="WP_183365606.1">
    <property type="nucleotide sequence ID" value="NZ_JACIEZ010000002.1"/>
</dbReference>
<dbReference type="PIRSF" id="PIRSF004846">
    <property type="entry name" value="ModA"/>
    <property type="match status" value="1"/>
</dbReference>
<dbReference type="CDD" id="cd13536">
    <property type="entry name" value="PBP2_EcModA"/>
    <property type="match status" value="1"/>
</dbReference>
<dbReference type="GO" id="GO:0030288">
    <property type="term" value="C:outer membrane-bounded periplasmic space"/>
    <property type="evidence" value="ECO:0007669"/>
    <property type="project" value="TreeGrafter"/>
</dbReference>
<comment type="similarity">
    <text evidence="1">Belongs to the bacterial solute-binding protein ModA family.</text>
</comment>
<dbReference type="NCBIfam" id="NF007958">
    <property type="entry name" value="PRK10677.1"/>
    <property type="match status" value="1"/>
</dbReference>
<feature type="binding site" evidence="6">
    <location>
        <position position="64"/>
    </location>
    <ligand>
        <name>molybdate</name>
        <dbReference type="ChEBI" id="CHEBI:36264"/>
    </ligand>
</feature>
<feature type="binding site" evidence="6">
    <location>
        <position position="193"/>
    </location>
    <ligand>
        <name>molybdate</name>
        <dbReference type="ChEBI" id="CHEBI:36264"/>
    </ligand>
</feature>
<keyword evidence="9" id="KW-1185">Reference proteome</keyword>
<accession>A0A7W6J409</accession>
<evidence type="ECO:0000256" key="7">
    <source>
        <dbReference type="SAM" id="SignalP"/>
    </source>
</evidence>
<dbReference type="NCBIfam" id="TIGR01256">
    <property type="entry name" value="modA"/>
    <property type="match status" value="1"/>
</dbReference>
<dbReference type="PANTHER" id="PTHR30632:SF17">
    <property type="entry name" value="MOLYBDATE-BINDING PROTEIN MODA"/>
    <property type="match status" value="1"/>
</dbReference>
<name>A0A7W6J409_9HYPH</name>
<keyword evidence="2 6" id="KW-0500">Molybdenum</keyword>
<evidence type="ECO:0000256" key="5">
    <source>
        <dbReference type="ARBA" id="ARBA00062515"/>
    </source>
</evidence>
<feature type="binding site" evidence="6">
    <location>
        <position position="148"/>
    </location>
    <ligand>
        <name>molybdate</name>
        <dbReference type="ChEBI" id="CHEBI:36264"/>
    </ligand>
</feature>
<evidence type="ECO:0000256" key="1">
    <source>
        <dbReference type="ARBA" id="ARBA00009175"/>
    </source>
</evidence>
<gene>
    <name evidence="8" type="ORF">GGR23_001557</name>
</gene>
<feature type="chain" id="PRO_5031043037" evidence="7">
    <location>
        <begin position="26"/>
        <end position="259"/>
    </location>
</feature>
<dbReference type="GO" id="GO:0015689">
    <property type="term" value="P:molybdate ion transport"/>
    <property type="evidence" value="ECO:0007669"/>
    <property type="project" value="InterPro"/>
</dbReference>
<keyword evidence="3 6" id="KW-0479">Metal-binding</keyword>
<dbReference type="GO" id="GO:1901359">
    <property type="term" value="F:tungstate binding"/>
    <property type="evidence" value="ECO:0007669"/>
    <property type="project" value="UniProtKB-ARBA"/>
</dbReference>
<keyword evidence="4 7" id="KW-0732">Signal</keyword>
<dbReference type="GO" id="GO:0046872">
    <property type="term" value="F:metal ion binding"/>
    <property type="evidence" value="ECO:0007669"/>
    <property type="project" value="UniProtKB-KW"/>
</dbReference>
<evidence type="ECO:0000256" key="2">
    <source>
        <dbReference type="ARBA" id="ARBA00022505"/>
    </source>
</evidence>
<feature type="binding site" evidence="6">
    <location>
        <position position="37"/>
    </location>
    <ligand>
        <name>molybdate</name>
        <dbReference type="ChEBI" id="CHEBI:36264"/>
    </ligand>
</feature>
<evidence type="ECO:0000256" key="3">
    <source>
        <dbReference type="ARBA" id="ARBA00022723"/>
    </source>
</evidence>
<evidence type="ECO:0000313" key="9">
    <source>
        <dbReference type="Proteomes" id="UP000528286"/>
    </source>
</evidence>
<dbReference type="GO" id="GO:0030973">
    <property type="term" value="F:molybdate ion binding"/>
    <property type="evidence" value="ECO:0007669"/>
    <property type="project" value="TreeGrafter"/>
</dbReference>
<comment type="subunit">
    <text evidence="5">The complex is composed of two ATP-binding proteins (ModC), two transmembrane proteins (ModB) and a solute-binding protein (ModA).</text>
</comment>
<dbReference type="SUPFAM" id="SSF53850">
    <property type="entry name" value="Periplasmic binding protein-like II"/>
    <property type="match status" value="1"/>
</dbReference>
<organism evidence="8 9">
    <name type="scientific">Gellertiella hungarica</name>
    <dbReference type="NCBI Taxonomy" id="1572859"/>
    <lineage>
        <taxon>Bacteria</taxon>
        <taxon>Pseudomonadati</taxon>
        <taxon>Pseudomonadota</taxon>
        <taxon>Alphaproteobacteria</taxon>
        <taxon>Hyphomicrobiales</taxon>
        <taxon>Rhizobiaceae</taxon>
        <taxon>Gellertiella</taxon>
    </lineage>
</organism>